<keyword evidence="3" id="KW-1185">Reference proteome</keyword>
<gene>
    <name evidence="2" type="ORF">HK18_05140</name>
</gene>
<name>A0A251ZSJ8_9PROT</name>
<dbReference type="InterPro" id="IPR029501">
    <property type="entry name" value="EndoU_bac"/>
</dbReference>
<protein>
    <recommendedName>
        <fullName evidence="1">Bacterial EndoU nuclease domain-containing protein</fullName>
    </recommendedName>
</protein>
<evidence type="ECO:0000313" key="3">
    <source>
        <dbReference type="Proteomes" id="UP000194946"/>
    </source>
</evidence>
<accession>A0A251ZSJ8</accession>
<reference evidence="3" key="1">
    <citation type="submission" date="2014-06" db="EMBL/GenBank/DDBJ databases">
        <authorList>
            <person name="Winans N.J."/>
            <person name="Newell P.D."/>
            <person name="Douglas A.E."/>
        </authorList>
    </citation>
    <scope>NUCLEOTIDE SEQUENCE [LARGE SCALE GENOMIC DNA]</scope>
    <source>
        <strain evidence="3">DmL_052</strain>
    </source>
</reference>
<dbReference type="Proteomes" id="UP000194946">
    <property type="component" value="Unassembled WGS sequence"/>
</dbReference>
<organism evidence="2 3">
    <name type="scientific">Commensalibacter intestini</name>
    <dbReference type="NCBI Taxonomy" id="479936"/>
    <lineage>
        <taxon>Bacteria</taxon>
        <taxon>Pseudomonadati</taxon>
        <taxon>Pseudomonadota</taxon>
        <taxon>Alphaproteobacteria</taxon>
        <taxon>Acetobacterales</taxon>
        <taxon>Acetobacteraceae</taxon>
    </lineage>
</organism>
<dbReference type="GO" id="GO:0004519">
    <property type="term" value="F:endonuclease activity"/>
    <property type="evidence" value="ECO:0007669"/>
    <property type="project" value="InterPro"/>
</dbReference>
<sequence length="140" mass="14981">MSPEVEEKILSGQRIDGSNKIIGGHSSTINNINSKYAVDEIKVNSDGTKTVKYTTQFEDGSLSKIKTSTLFPESWSDKSIIDSIKQVGNNPIIGQRASTGETLHRGVINGVEIDVIKKGDSIIAGYPVGGKPTVGFEATK</sequence>
<evidence type="ECO:0000259" key="1">
    <source>
        <dbReference type="Pfam" id="PF14436"/>
    </source>
</evidence>
<feature type="domain" description="Bacterial EndoU nuclease" evidence="1">
    <location>
        <begin position="5"/>
        <end position="128"/>
    </location>
</feature>
<comment type="caution">
    <text evidence="2">The sequence shown here is derived from an EMBL/GenBank/DDBJ whole genome shotgun (WGS) entry which is preliminary data.</text>
</comment>
<evidence type="ECO:0000313" key="2">
    <source>
        <dbReference type="EMBL" id="OUI77631.1"/>
    </source>
</evidence>
<dbReference type="Pfam" id="PF14436">
    <property type="entry name" value="EndoU_bacteria"/>
    <property type="match status" value="1"/>
</dbReference>
<proteinExistence type="predicted"/>
<dbReference type="EMBL" id="JOPB01000030">
    <property type="protein sequence ID" value="OUI77631.1"/>
    <property type="molecule type" value="Genomic_DNA"/>
</dbReference>
<dbReference type="AlphaFoldDB" id="A0A251ZSJ8"/>